<keyword evidence="3 11" id="KW-0808">Transferase</keyword>
<evidence type="ECO:0000256" key="4">
    <source>
        <dbReference type="ARBA" id="ARBA00022723"/>
    </source>
</evidence>
<dbReference type="GO" id="GO:0004659">
    <property type="term" value="F:prenyltransferase activity"/>
    <property type="evidence" value="ECO:0007669"/>
    <property type="project" value="InterPro"/>
</dbReference>
<dbReference type="Gene3D" id="1.10.600.10">
    <property type="entry name" value="Farnesyl Diphosphate Synthase"/>
    <property type="match status" value="1"/>
</dbReference>
<evidence type="ECO:0000256" key="6">
    <source>
        <dbReference type="ARBA" id="ARBA00023229"/>
    </source>
</evidence>
<evidence type="ECO:0000256" key="5">
    <source>
        <dbReference type="ARBA" id="ARBA00022842"/>
    </source>
</evidence>
<evidence type="ECO:0000313" key="12">
    <source>
        <dbReference type="EMBL" id="KAF7337607.1"/>
    </source>
</evidence>
<dbReference type="Pfam" id="PF00348">
    <property type="entry name" value="polyprenyl_synt"/>
    <property type="match status" value="1"/>
</dbReference>
<gene>
    <name evidence="12" type="ORF">MSAN_02234000</name>
</gene>
<proteinExistence type="inferred from homology"/>
<comment type="cofactor">
    <cofactor evidence="1">
        <name>Mg(2+)</name>
        <dbReference type="ChEBI" id="CHEBI:18420"/>
    </cofactor>
</comment>
<dbReference type="InterPro" id="IPR033749">
    <property type="entry name" value="Polyprenyl_synt_CS"/>
</dbReference>
<sequence>MLLRHIPKSDLTESSQARIDAVLRLQHSQSASTSGLPPGRDLSLGQAGSGWTWALGLWRVCYTTTSSTRLTCGAACLLPRPPLGTSSLSSAATSCWDARVPALARLGDSEVVELIASVIANLVEGEILQMRDMKTVQGVTTQEWVGEAGAAARGGGKEAWNVYLKKTYLKTASLMAKGCRASVVLGGCKQGEVWKELAYAFGRNFGLAFQLVDDVLDYESGEATLGKPGGADLQLGLATGPALYAWEEFPEMGPLIMRKFEGEGDVEMARALVRRSSGVARTRELAKAHADKARELLLGLPKSEARAALEVLTERVVTRTW</sequence>
<dbReference type="GO" id="GO:0008299">
    <property type="term" value="P:isoprenoid biosynthetic process"/>
    <property type="evidence" value="ECO:0007669"/>
    <property type="project" value="UniProtKB-KW"/>
</dbReference>
<evidence type="ECO:0000256" key="11">
    <source>
        <dbReference type="RuleBase" id="RU004466"/>
    </source>
</evidence>
<evidence type="ECO:0000256" key="8">
    <source>
        <dbReference type="ARBA" id="ARBA00032424"/>
    </source>
</evidence>
<dbReference type="PANTHER" id="PTHR12001">
    <property type="entry name" value="GERANYLGERANYL PYROPHOSPHATE SYNTHASE"/>
    <property type="match status" value="1"/>
</dbReference>
<dbReference type="InterPro" id="IPR000092">
    <property type="entry name" value="Polyprenyl_synt"/>
</dbReference>
<organism evidence="12 13">
    <name type="scientific">Mycena sanguinolenta</name>
    <dbReference type="NCBI Taxonomy" id="230812"/>
    <lineage>
        <taxon>Eukaryota</taxon>
        <taxon>Fungi</taxon>
        <taxon>Dikarya</taxon>
        <taxon>Basidiomycota</taxon>
        <taxon>Agaricomycotina</taxon>
        <taxon>Agaricomycetes</taxon>
        <taxon>Agaricomycetidae</taxon>
        <taxon>Agaricales</taxon>
        <taxon>Marasmiineae</taxon>
        <taxon>Mycenaceae</taxon>
        <taxon>Mycena</taxon>
    </lineage>
</organism>
<evidence type="ECO:0000313" key="13">
    <source>
        <dbReference type="Proteomes" id="UP000623467"/>
    </source>
</evidence>
<protein>
    <recommendedName>
        <fullName evidence="10">(2E,6E)-farnesyl diphosphate synthase</fullName>
    </recommendedName>
    <alternativeName>
        <fullName evidence="9">Dimethylallyltranstransferase</fullName>
    </alternativeName>
    <alternativeName>
        <fullName evidence="8">Farnesyl diphosphate synthase</fullName>
    </alternativeName>
    <alternativeName>
        <fullName evidence="7">Geranyltranstransferase</fullName>
    </alternativeName>
</protein>
<evidence type="ECO:0000256" key="2">
    <source>
        <dbReference type="ARBA" id="ARBA00006706"/>
    </source>
</evidence>
<keyword evidence="6" id="KW-0414">Isoprene biosynthesis</keyword>
<dbReference type="AlphaFoldDB" id="A0A8H6XAR4"/>
<evidence type="ECO:0000256" key="7">
    <source>
        <dbReference type="ARBA" id="ARBA00032380"/>
    </source>
</evidence>
<keyword evidence="13" id="KW-1185">Reference proteome</keyword>
<dbReference type="SUPFAM" id="SSF48576">
    <property type="entry name" value="Terpenoid synthases"/>
    <property type="match status" value="1"/>
</dbReference>
<dbReference type="PROSITE" id="PS00444">
    <property type="entry name" value="POLYPRENYL_SYNTHASE_2"/>
    <property type="match status" value="1"/>
</dbReference>
<evidence type="ECO:0000256" key="1">
    <source>
        <dbReference type="ARBA" id="ARBA00001946"/>
    </source>
</evidence>
<dbReference type="OrthoDB" id="9927103at2759"/>
<keyword evidence="5" id="KW-0460">Magnesium</keyword>
<dbReference type="GO" id="GO:0046872">
    <property type="term" value="F:metal ion binding"/>
    <property type="evidence" value="ECO:0007669"/>
    <property type="project" value="UniProtKB-KW"/>
</dbReference>
<evidence type="ECO:0000256" key="3">
    <source>
        <dbReference type="ARBA" id="ARBA00022679"/>
    </source>
</evidence>
<accession>A0A8H6XAR4</accession>
<dbReference type="GO" id="GO:0006744">
    <property type="term" value="P:ubiquinone biosynthetic process"/>
    <property type="evidence" value="ECO:0007669"/>
    <property type="project" value="TreeGrafter"/>
</dbReference>
<dbReference type="PANTHER" id="PTHR12001:SF69">
    <property type="entry name" value="ALL TRANS-POLYPRENYL-DIPHOSPHATE SYNTHASE PDSS1"/>
    <property type="match status" value="1"/>
</dbReference>
<name>A0A8H6XAR4_9AGAR</name>
<comment type="similarity">
    <text evidence="2 11">Belongs to the FPP/GGPP synthase family.</text>
</comment>
<dbReference type="InterPro" id="IPR008949">
    <property type="entry name" value="Isoprenoid_synthase_dom_sf"/>
</dbReference>
<dbReference type="Proteomes" id="UP000623467">
    <property type="component" value="Unassembled WGS sequence"/>
</dbReference>
<dbReference type="GO" id="GO:1990234">
    <property type="term" value="C:transferase complex"/>
    <property type="evidence" value="ECO:0007669"/>
    <property type="project" value="TreeGrafter"/>
</dbReference>
<reference evidence="12" key="1">
    <citation type="submission" date="2020-05" db="EMBL/GenBank/DDBJ databases">
        <title>Mycena genomes resolve the evolution of fungal bioluminescence.</title>
        <authorList>
            <person name="Tsai I.J."/>
        </authorList>
    </citation>
    <scope>NUCLEOTIDE SEQUENCE</scope>
    <source>
        <strain evidence="12">160909Yilan</strain>
    </source>
</reference>
<comment type="caution">
    <text evidence="12">The sequence shown here is derived from an EMBL/GenBank/DDBJ whole genome shotgun (WGS) entry which is preliminary data.</text>
</comment>
<keyword evidence="4" id="KW-0479">Metal-binding</keyword>
<evidence type="ECO:0000256" key="10">
    <source>
        <dbReference type="ARBA" id="ARBA00032873"/>
    </source>
</evidence>
<evidence type="ECO:0000256" key="9">
    <source>
        <dbReference type="ARBA" id="ARBA00032448"/>
    </source>
</evidence>
<dbReference type="EMBL" id="JACAZH010000033">
    <property type="protein sequence ID" value="KAF7337607.1"/>
    <property type="molecule type" value="Genomic_DNA"/>
</dbReference>